<dbReference type="Proteomes" id="UP000314294">
    <property type="component" value="Unassembled WGS sequence"/>
</dbReference>
<keyword evidence="1" id="KW-1133">Transmembrane helix</keyword>
<reference evidence="2 3" key="1">
    <citation type="submission" date="2019-03" db="EMBL/GenBank/DDBJ databases">
        <title>First draft genome of Liparis tanakae, snailfish: a comprehensive survey of snailfish specific genes.</title>
        <authorList>
            <person name="Kim W."/>
            <person name="Song I."/>
            <person name="Jeong J.-H."/>
            <person name="Kim D."/>
            <person name="Kim S."/>
            <person name="Ryu S."/>
            <person name="Song J.Y."/>
            <person name="Lee S.K."/>
        </authorList>
    </citation>
    <scope>NUCLEOTIDE SEQUENCE [LARGE SCALE GENOMIC DNA]</scope>
    <source>
        <tissue evidence="2">Muscle</tissue>
    </source>
</reference>
<sequence length="194" mass="20987">MKGASPHERAAEEEQGCCCQRCCAAGPQVQTGLTSKGKPCGLNSYDESMLGSVYPPQDNPDLKLGHMESEAGYIDPGAYVALTVDLLPKLFSDQQRLIISAAALFEFLFSIVGFTVGAHRPANSGFPPALQTEPVFVGCVFARVGTWQLSSLKGPKPQPKPPFKKHLDESAGAILIASWPGKKKKENMKKRIER</sequence>
<keyword evidence="1" id="KW-0472">Membrane</keyword>
<keyword evidence="1" id="KW-0812">Transmembrane</keyword>
<organism evidence="2 3">
    <name type="scientific">Liparis tanakae</name>
    <name type="common">Tanaka's snailfish</name>
    <dbReference type="NCBI Taxonomy" id="230148"/>
    <lineage>
        <taxon>Eukaryota</taxon>
        <taxon>Metazoa</taxon>
        <taxon>Chordata</taxon>
        <taxon>Craniata</taxon>
        <taxon>Vertebrata</taxon>
        <taxon>Euteleostomi</taxon>
        <taxon>Actinopterygii</taxon>
        <taxon>Neopterygii</taxon>
        <taxon>Teleostei</taxon>
        <taxon>Neoteleostei</taxon>
        <taxon>Acanthomorphata</taxon>
        <taxon>Eupercaria</taxon>
        <taxon>Perciformes</taxon>
        <taxon>Cottioidei</taxon>
        <taxon>Cottales</taxon>
        <taxon>Liparidae</taxon>
        <taxon>Liparis</taxon>
    </lineage>
</organism>
<keyword evidence="3" id="KW-1185">Reference proteome</keyword>
<dbReference type="AlphaFoldDB" id="A0A4Z2FQG4"/>
<proteinExistence type="predicted"/>
<feature type="transmembrane region" description="Helical" evidence="1">
    <location>
        <begin position="97"/>
        <end position="118"/>
    </location>
</feature>
<evidence type="ECO:0000313" key="2">
    <source>
        <dbReference type="EMBL" id="TNN43388.1"/>
    </source>
</evidence>
<dbReference type="EMBL" id="SRLO01000969">
    <property type="protein sequence ID" value="TNN43388.1"/>
    <property type="molecule type" value="Genomic_DNA"/>
</dbReference>
<accession>A0A4Z2FQG4</accession>
<gene>
    <name evidence="2" type="ORF">EYF80_046426</name>
</gene>
<evidence type="ECO:0000313" key="3">
    <source>
        <dbReference type="Proteomes" id="UP000314294"/>
    </source>
</evidence>
<comment type="caution">
    <text evidence="2">The sequence shown here is derived from an EMBL/GenBank/DDBJ whole genome shotgun (WGS) entry which is preliminary data.</text>
</comment>
<protein>
    <submittedName>
        <fullName evidence="2">Uncharacterized protein</fullName>
    </submittedName>
</protein>
<name>A0A4Z2FQG4_9TELE</name>
<evidence type="ECO:0000256" key="1">
    <source>
        <dbReference type="SAM" id="Phobius"/>
    </source>
</evidence>